<dbReference type="GO" id="GO:0016887">
    <property type="term" value="F:ATP hydrolysis activity"/>
    <property type="evidence" value="ECO:0007669"/>
    <property type="project" value="InterPro"/>
</dbReference>
<dbReference type="EMBL" id="JBBVUL010000007">
    <property type="protein sequence ID" value="MEL0565260.1"/>
    <property type="molecule type" value="Genomic_DNA"/>
</dbReference>
<evidence type="ECO:0000313" key="10">
    <source>
        <dbReference type="EMBL" id="KAA9323452.1"/>
    </source>
</evidence>
<dbReference type="InterPro" id="IPR017871">
    <property type="entry name" value="ABC_transporter-like_CS"/>
</dbReference>
<organism evidence="10 12">
    <name type="scientific">Lactobacillus jensenii</name>
    <dbReference type="NCBI Taxonomy" id="109790"/>
    <lineage>
        <taxon>Bacteria</taxon>
        <taxon>Bacillati</taxon>
        <taxon>Bacillota</taxon>
        <taxon>Bacilli</taxon>
        <taxon>Lactobacillales</taxon>
        <taxon>Lactobacillaceae</taxon>
        <taxon>Lactobacillus</taxon>
    </lineage>
</organism>
<keyword evidence="6" id="KW-1278">Translocase</keyword>
<keyword evidence="7 8" id="KW-0472">Membrane</keyword>
<dbReference type="NCBIfam" id="TIGR04521">
    <property type="entry name" value="ECF_ATPase_2"/>
    <property type="match status" value="1"/>
</dbReference>
<evidence type="ECO:0000313" key="11">
    <source>
        <dbReference type="EMBL" id="MEL0565260.1"/>
    </source>
</evidence>
<dbReference type="PROSITE" id="PS50893">
    <property type="entry name" value="ABC_TRANSPORTER_2"/>
    <property type="match status" value="1"/>
</dbReference>
<keyword evidence="4 8" id="KW-0547">Nucleotide-binding</keyword>
<sequence>MSIKFEKVDYIYSPKTPFEKKALNNISFELKEHSFVAIIGHTGSGKSTLMQHFNALLKPSAGQIKIAGFTLNAQTSNKNLKRLREKVSLVFQFPEAQLFESTVLKDIEYGPKNFGYSEVEANELAKKWLKKVGLPSSVGDRSPFDLSGGQMRRVAIAGVMAYEPDILCLDEPAAGLDPQGKREMFALFKQYQKEGHTVILVTHNMDDVAEYADDVLVLEKGKLLKHATPEDIFSDAQWLSEHHLAMPTANLFAEKLVENDLSIDVNPLTIDKLANEIEEKLVKENNE</sequence>
<gene>
    <name evidence="11" type="ORF">AAC431_04900</name>
    <name evidence="10" type="ORF">F6H94_02535</name>
</gene>
<dbReference type="InterPro" id="IPR003593">
    <property type="entry name" value="AAA+_ATPase"/>
</dbReference>
<dbReference type="SUPFAM" id="SSF52540">
    <property type="entry name" value="P-loop containing nucleoside triphosphate hydrolases"/>
    <property type="match status" value="1"/>
</dbReference>
<evidence type="ECO:0000313" key="12">
    <source>
        <dbReference type="Proteomes" id="UP000327236"/>
    </source>
</evidence>
<comment type="subunit">
    <text evidence="8">Forms a stable energy-coupling factor (ECF) transporter complex composed of 2 membrane-embedded substrate-binding proteins (S component), 2 ATP-binding proteins (A component) and 2 transmembrane proteins (T component).</text>
</comment>
<evidence type="ECO:0000256" key="6">
    <source>
        <dbReference type="ARBA" id="ARBA00022967"/>
    </source>
</evidence>
<feature type="domain" description="ABC transporter" evidence="9">
    <location>
        <begin position="3"/>
        <end position="245"/>
    </location>
</feature>
<dbReference type="Gene3D" id="3.40.50.300">
    <property type="entry name" value="P-loop containing nucleotide triphosphate hydrolases"/>
    <property type="match status" value="1"/>
</dbReference>
<dbReference type="InterPro" id="IPR050095">
    <property type="entry name" value="ECF_ABC_transporter_ATP-bd"/>
</dbReference>
<evidence type="ECO:0000256" key="3">
    <source>
        <dbReference type="ARBA" id="ARBA00022475"/>
    </source>
</evidence>
<dbReference type="InterPro" id="IPR027417">
    <property type="entry name" value="P-loop_NTPase"/>
</dbReference>
<dbReference type="GO" id="GO:0042626">
    <property type="term" value="F:ATPase-coupled transmembrane transporter activity"/>
    <property type="evidence" value="ECO:0007669"/>
    <property type="project" value="TreeGrafter"/>
</dbReference>
<dbReference type="PANTHER" id="PTHR43553:SF27">
    <property type="entry name" value="ENERGY-COUPLING FACTOR TRANSPORTER ATP-BINDING PROTEIN ECFA2"/>
    <property type="match status" value="1"/>
</dbReference>
<dbReference type="Proteomes" id="UP001385848">
    <property type="component" value="Unassembled WGS sequence"/>
</dbReference>
<reference evidence="11 13" key="2">
    <citation type="submission" date="2024-04" db="EMBL/GenBank/DDBJ databases">
        <title>Three lactobacilli isolated from voided urine samples from females with type 2 diabetes.</title>
        <authorList>
            <person name="Kula A."/>
            <person name="Stegman N."/>
            <person name="Putonti C."/>
        </authorList>
    </citation>
    <scope>NUCLEOTIDE SEQUENCE [LARGE SCALE GENOMIC DNA]</scope>
    <source>
        <strain evidence="11 13">1855</strain>
    </source>
</reference>
<dbReference type="OrthoDB" id="9784332at2"/>
<proteinExistence type="inferred from homology"/>
<reference evidence="10 12" key="1">
    <citation type="submission" date="2019-09" db="EMBL/GenBank/DDBJ databases">
        <title>Draft genome sequence assemblies of isolates from the urinary tract.</title>
        <authorList>
            <person name="Mores C.R."/>
            <person name="Putonti C."/>
            <person name="Wolfe A.J."/>
        </authorList>
    </citation>
    <scope>NUCLEOTIDE SEQUENCE [LARGE SCALE GENOMIC DNA]</scope>
    <source>
        <strain evidence="10 12">UMB246</strain>
    </source>
</reference>
<evidence type="ECO:0000256" key="8">
    <source>
        <dbReference type="RuleBase" id="RU365104"/>
    </source>
</evidence>
<dbReference type="SMART" id="SM00382">
    <property type="entry name" value="AAA"/>
    <property type="match status" value="1"/>
</dbReference>
<dbReference type="AlphaFoldDB" id="A0A5N1ICX7"/>
<comment type="caution">
    <text evidence="10">The sequence shown here is derived from an EMBL/GenBank/DDBJ whole genome shotgun (WGS) entry which is preliminary data.</text>
</comment>
<evidence type="ECO:0000256" key="5">
    <source>
        <dbReference type="ARBA" id="ARBA00022840"/>
    </source>
</evidence>
<comment type="function">
    <text evidence="8">ATP-binding (A) component of a common energy-coupling factor (ECF) ABC-transporter complex.</text>
</comment>
<keyword evidence="3 8" id="KW-1003">Cell membrane</keyword>
<keyword evidence="5 8" id="KW-0067">ATP-binding</keyword>
<dbReference type="PROSITE" id="PS00211">
    <property type="entry name" value="ABC_TRANSPORTER_1"/>
    <property type="match status" value="1"/>
</dbReference>
<dbReference type="KEGG" id="lje:BUE77_02015"/>
<dbReference type="InterPro" id="IPR030946">
    <property type="entry name" value="EcfA2"/>
</dbReference>
<keyword evidence="2 8" id="KW-0813">Transport</keyword>
<name>A0A5N1ICX7_LACJE</name>
<keyword evidence="13" id="KW-1185">Reference proteome</keyword>
<evidence type="ECO:0000256" key="1">
    <source>
        <dbReference type="ARBA" id="ARBA00004202"/>
    </source>
</evidence>
<dbReference type="GeneID" id="31742477"/>
<evidence type="ECO:0000256" key="2">
    <source>
        <dbReference type="ARBA" id="ARBA00022448"/>
    </source>
</evidence>
<evidence type="ECO:0000256" key="7">
    <source>
        <dbReference type="ARBA" id="ARBA00023136"/>
    </source>
</evidence>
<evidence type="ECO:0000313" key="13">
    <source>
        <dbReference type="Proteomes" id="UP001385848"/>
    </source>
</evidence>
<dbReference type="EMBL" id="VYWW01000008">
    <property type="protein sequence ID" value="KAA9323452.1"/>
    <property type="molecule type" value="Genomic_DNA"/>
</dbReference>
<dbReference type="Proteomes" id="UP000327236">
    <property type="component" value="Unassembled WGS sequence"/>
</dbReference>
<dbReference type="GO" id="GO:0043190">
    <property type="term" value="C:ATP-binding cassette (ABC) transporter complex"/>
    <property type="evidence" value="ECO:0007669"/>
    <property type="project" value="TreeGrafter"/>
</dbReference>
<dbReference type="InterPro" id="IPR003439">
    <property type="entry name" value="ABC_transporter-like_ATP-bd"/>
</dbReference>
<dbReference type="InterPro" id="IPR015856">
    <property type="entry name" value="ABC_transpr_CbiO/EcfA_su"/>
</dbReference>
<protein>
    <recommendedName>
        <fullName evidence="8">Energy-coupling factor transporter ATP-binding protein EcfA2</fullName>
        <ecNumber evidence="8">7.-.-.-</ecNumber>
    </recommendedName>
</protein>
<dbReference type="RefSeq" id="WP_006585177.1">
    <property type="nucleotide sequence ID" value="NZ_CATOUV010000001.1"/>
</dbReference>
<comment type="similarity">
    <text evidence="8">Belongs to the ABC transporter superfamily. Energy-coupling factor EcfA family.</text>
</comment>
<dbReference type="EC" id="7.-.-.-" evidence="8"/>
<dbReference type="PANTHER" id="PTHR43553">
    <property type="entry name" value="HEAVY METAL TRANSPORTER"/>
    <property type="match status" value="1"/>
</dbReference>
<dbReference type="Pfam" id="PF00005">
    <property type="entry name" value="ABC_tran"/>
    <property type="match status" value="1"/>
</dbReference>
<accession>A0A5N1ICX7</accession>
<dbReference type="GO" id="GO:0005524">
    <property type="term" value="F:ATP binding"/>
    <property type="evidence" value="ECO:0007669"/>
    <property type="project" value="UniProtKB-UniRule"/>
</dbReference>
<dbReference type="FunFam" id="3.40.50.300:FF:000224">
    <property type="entry name" value="Energy-coupling factor transporter ATP-binding protein EcfA"/>
    <property type="match status" value="1"/>
</dbReference>
<dbReference type="CDD" id="cd03225">
    <property type="entry name" value="ABC_cobalt_CbiO_domain1"/>
    <property type="match status" value="1"/>
</dbReference>
<comment type="subcellular location">
    <subcellularLocation>
        <location evidence="1 8">Cell membrane</location>
        <topology evidence="1 8">Peripheral membrane protein</topology>
    </subcellularLocation>
</comment>
<evidence type="ECO:0000259" key="9">
    <source>
        <dbReference type="PROSITE" id="PS50893"/>
    </source>
</evidence>
<evidence type="ECO:0000256" key="4">
    <source>
        <dbReference type="ARBA" id="ARBA00022741"/>
    </source>
</evidence>